<name>A0A401GP10_9APHY</name>
<dbReference type="Gene3D" id="3.90.226.10">
    <property type="entry name" value="2-enoyl-CoA Hydratase, Chain A, domain 1"/>
    <property type="match status" value="1"/>
</dbReference>
<evidence type="ECO:0000313" key="3">
    <source>
        <dbReference type="Proteomes" id="UP000287166"/>
    </source>
</evidence>
<organism evidence="2 3">
    <name type="scientific">Sparassis crispa</name>
    <dbReference type="NCBI Taxonomy" id="139825"/>
    <lineage>
        <taxon>Eukaryota</taxon>
        <taxon>Fungi</taxon>
        <taxon>Dikarya</taxon>
        <taxon>Basidiomycota</taxon>
        <taxon>Agaricomycotina</taxon>
        <taxon>Agaricomycetes</taxon>
        <taxon>Polyporales</taxon>
        <taxon>Sparassidaceae</taxon>
        <taxon>Sparassis</taxon>
    </lineage>
</organism>
<keyword evidence="3" id="KW-1185">Reference proteome</keyword>
<dbReference type="EMBL" id="BFAD01000005">
    <property type="protein sequence ID" value="GBE83957.1"/>
    <property type="molecule type" value="Genomic_DNA"/>
</dbReference>
<dbReference type="PANTHER" id="PTHR37049:SF4">
    <property type="entry name" value="RHODANESE DOMAIN-CONTAINING PROTEIN"/>
    <property type="match status" value="1"/>
</dbReference>
<dbReference type="AlphaFoldDB" id="A0A401GP10"/>
<reference evidence="2 3" key="1">
    <citation type="journal article" date="2018" name="Sci. Rep.">
        <title>Genome sequence of the cauliflower mushroom Sparassis crispa (Hanabiratake) and its association with beneficial usage.</title>
        <authorList>
            <person name="Kiyama R."/>
            <person name="Furutani Y."/>
            <person name="Kawaguchi K."/>
            <person name="Nakanishi T."/>
        </authorList>
    </citation>
    <scope>NUCLEOTIDE SEQUENCE [LARGE SCALE GENOMIC DNA]</scope>
</reference>
<dbReference type="RefSeq" id="XP_027614870.1">
    <property type="nucleotide sequence ID" value="XM_027759069.1"/>
</dbReference>
<comment type="caution">
    <text evidence="2">The sequence shown here is derived from an EMBL/GenBank/DDBJ whole genome shotgun (WGS) entry which is preliminary data.</text>
</comment>
<feature type="chain" id="PRO_5019500819" evidence="1">
    <location>
        <begin position="22"/>
        <end position="674"/>
    </location>
</feature>
<dbReference type="InterPro" id="IPR029045">
    <property type="entry name" value="ClpP/crotonase-like_dom_sf"/>
</dbReference>
<sequence>MLSLRAVAVLLFAVLVINAAAAPASRDADPCAVIAGKKWVSPQEVRDCFTSFPVDPEIKDNIVEVVNKTLAFHTSVNYQRQAPPPFSLDVHEDVLGDLARISSQEYATDFDLHLDISRTLKRLNDGHCVYINLCYDSLYLTFLPTPLVLLSDVEGFQDVYIAPEAWTVASTEFADQIDVWQDALPTGLKGQLSSLSAAKVLLINGLDPFIAIDDNAHVTGSYQGFGTRQNSFFSSYGRSASGWNYMMGNFAQLSLPLADSATLTIQRHDSSAVENITLPYRSRISSSAVNWTDSISFRQNNCIAVEDTNGVDIYTTKQDSSFLTPGTPSQQQPFSLKRTPKHLMNELLDVARHQNVELPAERVPASPLNGSSGVAQFFMLDDNMTGILMLGSFAESFFDDLQESLLIGLQNLQSKGATQLIVDVTNNGGGYICIAHWLHRIIAGPSPSTVPQAGLATEARAGPLAQLVVKEIAKGADPENLLLYNPLSWEFANHTPFPAHYDWLQPPVEFMINGEHDVFSQRLGDECQPFELDPPKEALFDPKKVAIVSNGRCASSCSLFSITMTKLESAKTVVVGGKTDVRQQYCGIVGGQSTRFADIDTEIKTARLKNHSLAPPDFKTNSIQGITWRLGFGIDDPSQPEEWQDHPADVNFPLTPETVNNPVEIWKQVAKTVL</sequence>
<feature type="signal peptide" evidence="1">
    <location>
        <begin position="1"/>
        <end position="21"/>
    </location>
</feature>
<evidence type="ECO:0000313" key="2">
    <source>
        <dbReference type="EMBL" id="GBE83957.1"/>
    </source>
</evidence>
<protein>
    <submittedName>
        <fullName evidence="2">Uncharacterized protein</fullName>
    </submittedName>
</protein>
<dbReference type="GeneID" id="38780874"/>
<dbReference type="SUPFAM" id="SSF52096">
    <property type="entry name" value="ClpP/crotonase"/>
    <property type="match status" value="1"/>
</dbReference>
<dbReference type="InParanoid" id="A0A401GP10"/>
<gene>
    <name evidence="2" type="ORF">SCP_0510160</name>
</gene>
<accession>A0A401GP10</accession>
<dbReference type="InterPro" id="IPR052766">
    <property type="entry name" value="S41A_metabolite_peptidase"/>
</dbReference>
<evidence type="ECO:0000256" key="1">
    <source>
        <dbReference type="SAM" id="SignalP"/>
    </source>
</evidence>
<dbReference type="STRING" id="139825.A0A401GP10"/>
<dbReference type="OrthoDB" id="27214at2759"/>
<keyword evidence="1" id="KW-0732">Signal</keyword>
<dbReference type="PANTHER" id="PTHR37049">
    <property type="entry name" value="PEPTIDASE S41 FAMILY PROTEIN"/>
    <property type="match status" value="1"/>
</dbReference>
<proteinExistence type="predicted"/>
<dbReference type="Proteomes" id="UP000287166">
    <property type="component" value="Unassembled WGS sequence"/>
</dbReference>